<dbReference type="SUPFAM" id="SSF53649">
    <property type="entry name" value="Alkaline phosphatase-like"/>
    <property type="match status" value="1"/>
</dbReference>
<dbReference type="InterPro" id="IPR017850">
    <property type="entry name" value="Alkaline_phosphatase_core_sf"/>
</dbReference>
<gene>
    <name evidence="1" type="ORF">METZ01_LOCUS110066</name>
</gene>
<protein>
    <recommendedName>
        <fullName evidence="2">Phosphonoacetate hydrolase</fullName>
    </recommendedName>
</protein>
<sequence>LETITVNQREYCLPDRPLAVICADGCAEEYLTLGFIHGELPHLAKLAADGHCGLARGALPSFTNVNNCAMVTGTPPSQTGIGGNYILDPDTGEEVMTNSSRFLRNDTILAAASAAGRKVAMVTAKDKLRELLSKGMDGIAVSAEKADDVSLEV</sequence>
<feature type="non-terminal residue" evidence="1">
    <location>
        <position position="1"/>
    </location>
</feature>
<dbReference type="InterPro" id="IPR002591">
    <property type="entry name" value="Phosphodiest/P_Trfase"/>
</dbReference>
<proteinExistence type="predicted"/>
<dbReference type="EMBL" id="UINC01013202">
    <property type="protein sequence ID" value="SVA57212.1"/>
    <property type="molecule type" value="Genomic_DNA"/>
</dbReference>
<feature type="non-terminal residue" evidence="1">
    <location>
        <position position="153"/>
    </location>
</feature>
<dbReference type="Gene3D" id="3.40.720.10">
    <property type="entry name" value="Alkaline Phosphatase, subunit A"/>
    <property type="match status" value="1"/>
</dbReference>
<name>A0A381WXY0_9ZZZZ</name>
<evidence type="ECO:0008006" key="2">
    <source>
        <dbReference type="Google" id="ProtNLM"/>
    </source>
</evidence>
<reference evidence="1" key="1">
    <citation type="submission" date="2018-05" db="EMBL/GenBank/DDBJ databases">
        <authorList>
            <person name="Lanie J.A."/>
            <person name="Ng W.-L."/>
            <person name="Kazmierczak K.M."/>
            <person name="Andrzejewski T.M."/>
            <person name="Davidsen T.M."/>
            <person name="Wayne K.J."/>
            <person name="Tettelin H."/>
            <person name="Glass J.I."/>
            <person name="Rusch D."/>
            <person name="Podicherti R."/>
            <person name="Tsui H.-C.T."/>
            <person name="Winkler M.E."/>
        </authorList>
    </citation>
    <scope>NUCLEOTIDE SEQUENCE</scope>
</reference>
<accession>A0A381WXY0</accession>
<dbReference type="AlphaFoldDB" id="A0A381WXY0"/>
<dbReference type="Pfam" id="PF01663">
    <property type="entry name" value="Phosphodiest"/>
    <property type="match status" value="1"/>
</dbReference>
<organism evidence="1">
    <name type="scientific">marine metagenome</name>
    <dbReference type="NCBI Taxonomy" id="408172"/>
    <lineage>
        <taxon>unclassified sequences</taxon>
        <taxon>metagenomes</taxon>
        <taxon>ecological metagenomes</taxon>
    </lineage>
</organism>
<evidence type="ECO:0000313" key="1">
    <source>
        <dbReference type="EMBL" id="SVA57212.1"/>
    </source>
</evidence>